<proteinExistence type="predicted"/>
<dbReference type="Proteomes" id="UP000004423">
    <property type="component" value="Unassembled WGS sequence"/>
</dbReference>
<protein>
    <submittedName>
        <fullName evidence="1">Uncharacterized protein</fullName>
    </submittedName>
</protein>
<evidence type="ECO:0000313" key="2">
    <source>
        <dbReference type="Proteomes" id="UP000004423"/>
    </source>
</evidence>
<comment type="caution">
    <text evidence="1">The sequence shown here is derived from an EMBL/GenBank/DDBJ whole genome shotgun (WGS) entry which is preliminary data.</text>
</comment>
<sequence>MSKEISFEGGVLLGKAIAQYNPKQITAIFSTADEMFVGVQKVSKPLVNKFLLIFHELL</sequence>
<organism evidence="1 2">
    <name type="scientific">Streptococcus canis FSL Z3-227</name>
    <dbReference type="NCBI Taxonomy" id="482234"/>
    <lineage>
        <taxon>Bacteria</taxon>
        <taxon>Bacillati</taxon>
        <taxon>Bacillota</taxon>
        <taxon>Bacilli</taxon>
        <taxon>Lactobacillales</taxon>
        <taxon>Streptococcaceae</taxon>
        <taxon>Streptococcus</taxon>
    </lineage>
</organism>
<reference evidence="1 2" key="1">
    <citation type="journal article" date="2012" name="PLoS ONE">
        <title>Gene Repertoire Evolution of Streptococcus pyogenes Inferred from Phylogenomic Analysis with Streptococcus canis and Streptococcus dysgalactiae.</title>
        <authorList>
            <person name="Lefebure T."/>
            <person name="Richards V.P."/>
            <person name="Lang P."/>
            <person name="Pavinski-Bitar P."/>
            <person name="Stanhope M.J."/>
        </authorList>
    </citation>
    <scope>NUCLEOTIDE SEQUENCE [LARGE SCALE GENOMIC DNA]</scope>
    <source>
        <strain evidence="1 2">FSL Z3-227</strain>
    </source>
</reference>
<evidence type="ECO:0000313" key="1">
    <source>
        <dbReference type="EMBL" id="EIQ82631.1"/>
    </source>
</evidence>
<gene>
    <name evidence="1" type="ORF">SCAZ3_09730</name>
</gene>
<name>A0AAV3FUF1_STRCB</name>
<accession>A0AAV3FUF1</accession>
<dbReference type="AlphaFoldDB" id="A0AAV3FUF1"/>
<dbReference type="EMBL" id="AIDX01000001">
    <property type="protein sequence ID" value="EIQ82631.1"/>
    <property type="molecule type" value="Genomic_DNA"/>
</dbReference>